<dbReference type="AlphaFoldDB" id="A0A7Y9I6Z3"/>
<proteinExistence type="predicted"/>
<keyword evidence="2" id="KW-1185">Reference proteome</keyword>
<sequence length="79" mass="8788">MPNGKPGDHPLTDILVHGFTVFGSELDGLIREIDDLGGTEELAREVNLMDFDPRFGADVADRAELRDRLITLRNRLRAG</sequence>
<protein>
    <submittedName>
        <fullName evidence="1">Uncharacterized protein</fullName>
    </submittedName>
</protein>
<gene>
    <name evidence="1" type="ORF">BKA15_002529</name>
</gene>
<reference evidence="1 2" key="1">
    <citation type="submission" date="2020-07" db="EMBL/GenBank/DDBJ databases">
        <title>Sequencing the genomes of 1000 actinobacteria strains.</title>
        <authorList>
            <person name="Klenk H.-P."/>
        </authorList>
    </citation>
    <scope>NUCLEOTIDE SEQUENCE [LARGE SCALE GENOMIC DNA]</scope>
    <source>
        <strain evidence="1 2">DSM 22083</strain>
    </source>
</reference>
<organism evidence="1 2">
    <name type="scientific">Microlunatus parietis</name>
    <dbReference type="NCBI Taxonomy" id="682979"/>
    <lineage>
        <taxon>Bacteria</taxon>
        <taxon>Bacillati</taxon>
        <taxon>Actinomycetota</taxon>
        <taxon>Actinomycetes</taxon>
        <taxon>Propionibacteriales</taxon>
        <taxon>Propionibacteriaceae</taxon>
        <taxon>Microlunatus</taxon>
    </lineage>
</organism>
<evidence type="ECO:0000313" key="2">
    <source>
        <dbReference type="Proteomes" id="UP000569914"/>
    </source>
</evidence>
<dbReference type="EMBL" id="JACCBU010000001">
    <property type="protein sequence ID" value="NYE71200.1"/>
    <property type="molecule type" value="Genomic_DNA"/>
</dbReference>
<accession>A0A7Y9I6Z3</accession>
<evidence type="ECO:0000313" key="1">
    <source>
        <dbReference type="EMBL" id="NYE71200.1"/>
    </source>
</evidence>
<dbReference type="Proteomes" id="UP000569914">
    <property type="component" value="Unassembled WGS sequence"/>
</dbReference>
<dbReference type="RefSeq" id="WP_179751199.1">
    <property type="nucleotide sequence ID" value="NZ_JACCBU010000001.1"/>
</dbReference>
<name>A0A7Y9I6Z3_9ACTN</name>
<comment type="caution">
    <text evidence="1">The sequence shown here is derived from an EMBL/GenBank/DDBJ whole genome shotgun (WGS) entry which is preliminary data.</text>
</comment>